<comment type="caution">
    <text evidence="2">The sequence shown here is derived from an EMBL/GenBank/DDBJ whole genome shotgun (WGS) entry which is preliminary data.</text>
</comment>
<protein>
    <recommendedName>
        <fullName evidence="4">Lipoprotein</fullName>
    </recommendedName>
</protein>
<evidence type="ECO:0000256" key="1">
    <source>
        <dbReference type="SAM" id="SignalP"/>
    </source>
</evidence>
<keyword evidence="1" id="KW-0732">Signal</keyword>
<feature type="chain" id="PRO_5039232461" description="Lipoprotein" evidence="1">
    <location>
        <begin position="16"/>
        <end position="147"/>
    </location>
</feature>
<name>A0A2A2ZJB5_MYCAV</name>
<reference evidence="2 3" key="1">
    <citation type="submission" date="2017-08" db="EMBL/GenBank/DDBJ databases">
        <title>Phylogenetic analysis of Mycobacterium avium complex whole genomes.</title>
        <authorList>
            <person name="Caverly L.J."/>
            <person name="Spilker T."/>
            <person name="Lipuma J."/>
        </authorList>
    </citation>
    <scope>NUCLEOTIDE SEQUENCE [LARGE SCALE GENOMIC DNA]</scope>
    <source>
        <strain evidence="2 3">FLAC0165</strain>
    </source>
</reference>
<evidence type="ECO:0000313" key="3">
    <source>
        <dbReference type="Proteomes" id="UP000217768"/>
    </source>
</evidence>
<dbReference type="AlphaFoldDB" id="A0A2A2ZJB5"/>
<gene>
    <name evidence="2" type="ORF">CKJ66_12210</name>
</gene>
<feature type="signal peptide" evidence="1">
    <location>
        <begin position="1"/>
        <end position="15"/>
    </location>
</feature>
<dbReference type="PROSITE" id="PS51257">
    <property type="entry name" value="PROKAR_LIPOPROTEIN"/>
    <property type="match status" value="1"/>
</dbReference>
<dbReference type="EMBL" id="NSFD01000030">
    <property type="protein sequence ID" value="PBA26541.1"/>
    <property type="molecule type" value="Genomic_DNA"/>
</dbReference>
<evidence type="ECO:0000313" key="2">
    <source>
        <dbReference type="EMBL" id="PBA26541.1"/>
    </source>
</evidence>
<sequence length="147" mass="15892">MRVSLAALLTACALAACSPVNEPRTEPAQPDISPIEAIQTLGQMGLPVWPEILDAESDAGADTRYRLTMRLDDGQLEEFLSQFPIAPQPSEIPRTMSVIAGPALQSAPDPLFLQNGIGSQDGAYVREIIVDKRAPDETYVHIAVYSM</sequence>
<proteinExistence type="predicted"/>
<accession>A0A2A2ZJB5</accession>
<organism evidence="2 3">
    <name type="scientific">Mycobacterium avium</name>
    <dbReference type="NCBI Taxonomy" id="1764"/>
    <lineage>
        <taxon>Bacteria</taxon>
        <taxon>Bacillati</taxon>
        <taxon>Actinomycetota</taxon>
        <taxon>Actinomycetes</taxon>
        <taxon>Mycobacteriales</taxon>
        <taxon>Mycobacteriaceae</taxon>
        <taxon>Mycobacterium</taxon>
        <taxon>Mycobacterium avium complex (MAC)</taxon>
    </lineage>
</organism>
<dbReference type="Proteomes" id="UP000217768">
    <property type="component" value="Unassembled WGS sequence"/>
</dbReference>
<evidence type="ECO:0008006" key="4">
    <source>
        <dbReference type="Google" id="ProtNLM"/>
    </source>
</evidence>